<accession>A0A833E9E8</accession>
<evidence type="ECO:0000313" key="1">
    <source>
        <dbReference type="EMBL" id="HIQ29084.1"/>
    </source>
</evidence>
<gene>
    <name evidence="1" type="ORF">EYH45_00805</name>
</gene>
<name>A0A833E9E8_CALS0</name>
<dbReference type="AlphaFoldDB" id="A0A833E9E8"/>
<organism evidence="1 2">
    <name type="scientific">Caldiarchaeum subterraneum</name>
    <dbReference type="NCBI Taxonomy" id="311458"/>
    <lineage>
        <taxon>Archaea</taxon>
        <taxon>Nitrososphaerota</taxon>
        <taxon>Candidatus Caldarchaeales</taxon>
        <taxon>Candidatus Caldarchaeaceae</taxon>
        <taxon>Candidatus Caldarchaeum</taxon>
    </lineage>
</organism>
<evidence type="ECO:0000313" key="2">
    <source>
        <dbReference type="Proteomes" id="UP000608579"/>
    </source>
</evidence>
<sequence>MSAEHDAEQKAGRKLAVAVAMLLFTSHRLPGVRGYELRRRLGKNYLKIIDMLNRRLNPIGLRVKIVFEGRGDKEHGQEDFDKARFFITLNEPLTLSDIVAAGWRIDEVAILSATLALLYPRGGRATYGEVMELLEAKFPKWRVESALEKFIRRGYLYKDEDNILHIGWRTYAEIDQRELAKAITELHQQKSYKRS</sequence>
<evidence type="ECO:0008006" key="3">
    <source>
        <dbReference type="Google" id="ProtNLM"/>
    </source>
</evidence>
<dbReference type="EMBL" id="DQVM01000014">
    <property type="protein sequence ID" value="HIQ29084.1"/>
    <property type="molecule type" value="Genomic_DNA"/>
</dbReference>
<protein>
    <recommendedName>
        <fullName evidence="3">MAGE domain-containing protein</fullName>
    </recommendedName>
</protein>
<proteinExistence type="predicted"/>
<dbReference type="Proteomes" id="UP000608579">
    <property type="component" value="Unassembled WGS sequence"/>
</dbReference>
<reference evidence="1" key="1">
    <citation type="journal article" date="2020" name="ISME J.">
        <title>Gammaproteobacteria mediating utilization of methyl-, sulfur- and petroleum organic compounds in deep ocean hydrothermal plumes.</title>
        <authorList>
            <person name="Zhou Z."/>
            <person name="Liu Y."/>
            <person name="Pan J."/>
            <person name="Cron B.R."/>
            <person name="Toner B.M."/>
            <person name="Anantharaman K."/>
            <person name="Breier J.A."/>
            <person name="Dick G.J."/>
            <person name="Li M."/>
        </authorList>
    </citation>
    <scope>NUCLEOTIDE SEQUENCE</scope>
    <source>
        <strain evidence="1">SZUA-1515</strain>
    </source>
</reference>
<comment type="caution">
    <text evidence="1">The sequence shown here is derived from an EMBL/GenBank/DDBJ whole genome shotgun (WGS) entry which is preliminary data.</text>
</comment>